<dbReference type="EMBL" id="CP013729">
    <property type="protein sequence ID" value="ALV06960.1"/>
    <property type="molecule type" value="Genomic_DNA"/>
</dbReference>
<dbReference type="PANTHER" id="PTHR40841:SF2">
    <property type="entry name" value="SIDEROPHORE-DEGRADING ESTERASE (EUROFUNG)"/>
    <property type="match status" value="1"/>
</dbReference>
<reference evidence="3 4" key="1">
    <citation type="submission" date="2015-12" db="EMBL/GenBank/DDBJ databases">
        <title>Complete genome of Roseateles depolymerans KCTC 42856.</title>
        <authorList>
            <person name="Kim K.M."/>
        </authorList>
    </citation>
    <scope>NUCLEOTIDE SEQUENCE [LARGE SCALE GENOMIC DNA]</scope>
    <source>
        <strain evidence="3 4">KCTC 42856</strain>
    </source>
</reference>
<keyword evidence="2 3" id="KW-0378">Hydrolase</keyword>
<evidence type="ECO:0000256" key="2">
    <source>
        <dbReference type="ARBA" id="ARBA00022801"/>
    </source>
</evidence>
<evidence type="ECO:0000256" key="1">
    <source>
        <dbReference type="ARBA" id="ARBA00005622"/>
    </source>
</evidence>
<dbReference type="AlphaFoldDB" id="A0A0U3NEV9"/>
<name>A0A0U3NEV9_9BURK</name>
<keyword evidence="4" id="KW-1185">Reference proteome</keyword>
<dbReference type="InterPro" id="IPR052558">
    <property type="entry name" value="Siderophore_Hydrolase_D"/>
</dbReference>
<dbReference type="STRING" id="76731.RD2015_2492"/>
<gene>
    <name evidence="3" type="ORF">RD2015_2492</name>
</gene>
<dbReference type="SUPFAM" id="SSF53474">
    <property type="entry name" value="alpha/beta-Hydrolases"/>
    <property type="match status" value="1"/>
</dbReference>
<dbReference type="RefSeq" id="WP_211326935.1">
    <property type="nucleotide sequence ID" value="NZ_QUMT01000002.1"/>
</dbReference>
<accession>A0A0U3NEV9</accession>
<dbReference type="Proteomes" id="UP000060699">
    <property type="component" value="Chromosome"/>
</dbReference>
<dbReference type="KEGG" id="rdp:RD2015_2492"/>
<dbReference type="PANTHER" id="PTHR40841">
    <property type="entry name" value="SIDEROPHORE TRIACETYLFUSARININE C ESTERASE"/>
    <property type="match status" value="1"/>
</dbReference>
<protein>
    <submittedName>
        <fullName evidence="3">Putative hydrolase of alpha/beta superfamily</fullName>
    </submittedName>
</protein>
<comment type="similarity">
    <text evidence="1">Belongs to the esterase D family.</text>
</comment>
<organism evidence="3 4">
    <name type="scientific">Roseateles depolymerans</name>
    <dbReference type="NCBI Taxonomy" id="76731"/>
    <lineage>
        <taxon>Bacteria</taxon>
        <taxon>Pseudomonadati</taxon>
        <taxon>Pseudomonadota</taxon>
        <taxon>Betaproteobacteria</taxon>
        <taxon>Burkholderiales</taxon>
        <taxon>Sphaerotilaceae</taxon>
        <taxon>Roseateles</taxon>
    </lineage>
</organism>
<proteinExistence type="inferred from homology"/>
<evidence type="ECO:0000313" key="3">
    <source>
        <dbReference type="EMBL" id="ALV06960.1"/>
    </source>
</evidence>
<dbReference type="GO" id="GO:0016788">
    <property type="term" value="F:hydrolase activity, acting on ester bonds"/>
    <property type="evidence" value="ECO:0007669"/>
    <property type="project" value="TreeGrafter"/>
</dbReference>
<dbReference type="Pfam" id="PF00756">
    <property type="entry name" value="Esterase"/>
    <property type="match status" value="1"/>
</dbReference>
<dbReference type="InterPro" id="IPR000801">
    <property type="entry name" value="Esterase-like"/>
</dbReference>
<sequence>MDLRAGDPPAVPLPAAIGPYALPNTFVHRLPDPASGRRYEVWVDLPPGVSAAQSAMLPSVFVTDAPYAFPMVRALRHRVGQRGQNIADFVLVGLAGPPDESAVDMRNRDYTPTDPLRRTARRTQHYGGQGYGGGPAYLRYLADIAVPAVSAHYGLDPRRRLILGHSYGALLAAQALLTRTELFSHYILGSPSYWFDDGVLLEMAAAYVRSHRDLDARLFQYVGADERPGPGARNSRDEDMVADTRRFQAVLARGRFSSLRIHSQVLPGEDHLTVAPSGATRGLLWSLPG</sequence>
<dbReference type="Gene3D" id="3.40.50.1820">
    <property type="entry name" value="alpha/beta hydrolase"/>
    <property type="match status" value="1"/>
</dbReference>
<dbReference type="InterPro" id="IPR029058">
    <property type="entry name" value="AB_hydrolase_fold"/>
</dbReference>
<evidence type="ECO:0000313" key="4">
    <source>
        <dbReference type="Proteomes" id="UP000060699"/>
    </source>
</evidence>